<sequence length="71" mass="8070">MKIAAKLFAAMKRKVLLSYHRRMARSYRKAAQIHANNVILMLHRVPSASLAKLRGFATEHDLKAKAIRIGE</sequence>
<dbReference type="EMBL" id="JAAMRD010000020">
    <property type="protein sequence ID" value="MBA1306687.1"/>
    <property type="molecule type" value="Genomic_DNA"/>
</dbReference>
<evidence type="ECO:0000313" key="1">
    <source>
        <dbReference type="EMBL" id="MBA1306687.1"/>
    </source>
</evidence>
<organism evidence="1 2">
    <name type="scientific">Stutzerimonas stutzeri</name>
    <name type="common">Pseudomonas stutzeri</name>
    <dbReference type="NCBI Taxonomy" id="316"/>
    <lineage>
        <taxon>Bacteria</taxon>
        <taxon>Pseudomonadati</taxon>
        <taxon>Pseudomonadota</taxon>
        <taxon>Gammaproteobacteria</taxon>
        <taxon>Pseudomonadales</taxon>
        <taxon>Pseudomonadaceae</taxon>
        <taxon>Stutzerimonas</taxon>
    </lineage>
</organism>
<evidence type="ECO:0000313" key="2">
    <source>
        <dbReference type="Proteomes" id="UP001138621"/>
    </source>
</evidence>
<reference evidence="1" key="1">
    <citation type="submission" date="2020-02" db="EMBL/GenBank/DDBJ databases">
        <title>Synteny-based analysis reveals conserved mechanism for high triclosan tolerance in Pseudomonas, as well as instances of horizontal transfer.</title>
        <authorList>
            <person name="Mcfarland A.G."/>
            <person name="Bertucci H.K."/>
            <person name="Litmann E."/>
            <person name="Shen J."/>
            <person name="Huttenhower C."/>
            <person name="Hartmann E.M."/>
        </authorList>
    </citation>
    <scope>NUCLEOTIDE SEQUENCE</scope>
    <source>
        <strain evidence="1">109A1</strain>
    </source>
</reference>
<gene>
    <name evidence="1" type="ORF">G7024_20015</name>
</gene>
<dbReference type="AlphaFoldDB" id="A0AA40V922"/>
<comment type="caution">
    <text evidence="1">The sequence shown here is derived from an EMBL/GenBank/DDBJ whole genome shotgun (WGS) entry which is preliminary data.</text>
</comment>
<protein>
    <submittedName>
        <fullName evidence="1">Uncharacterized protein</fullName>
    </submittedName>
</protein>
<dbReference type="RefSeq" id="WP_139048024.1">
    <property type="nucleotide sequence ID" value="NZ_JAAMRD010000020.1"/>
</dbReference>
<accession>A0AA40V922</accession>
<proteinExistence type="predicted"/>
<dbReference type="Proteomes" id="UP001138621">
    <property type="component" value="Unassembled WGS sequence"/>
</dbReference>
<name>A0AA40V922_STUST</name>